<name>A0AA37N4I3_9FIRM</name>
<comment type="caution">
    <text evidence="1">The sequence shown here is derived from an EMBL/GenBank/DDBJ whole genome shotgun (WGS) entry which is preliminary data.</text>
</comment>
<accession>A0AA37N4I3</accession>
<dbReference type="RefSeq" id="WP_244052865.1">
    <property type="nucleotide sequence ID" value="NZ_BQNJ01000002.1"/>
</dbReference>
<evidence type="ECO:0000313" key="2">
    <source>
        <dbReference type="Proteomes" id="UP001055091"/>
    </source>
</evidence>
<evidence type="ECO:0000313" key="1">
    <source>
        <dbReference type="EMBL" id="GKH02393.1"/>
    </source>
</evidence>
<sequence>MDERLQKLEKELDSLLNMAPIEDDCTKNENEMYSDMANLKNSVTAVLEERRNGR</sequence>
<dbReference type="EMBL" id="BQNJ01000002">
    <property type="protein sequence ID" value="GKH02393.1"/>
    <property type="molecule type" value="Genomic_DNA"/>
</dbReference>
<reference evidence="1" key="1">
    <citation type="submission" date="2022-01" db="EMBL/GenBank/DDBJ databases">
        <title>Novel bile acid biosynthetic pathways are enriched in the microbiome of centenarians.</title>
        <authorList>
            <person name="Sato Y."/>
            <person name="Atarashi K."/>
            <person name="Plichta R.D."/>
            <person name="Arai Y."/>
            <person name="Sasajima S."/>
            <person name="Kearney M.S."/>
            <person name="Suda W."/>
            <person name="Takeshita K."/>
            <person name="Sasaki T."/>
            <person name="Okamoto S."/>
            <person name="Skelly N.A."/>
            <person name="Okamura Y."/>
            <person name="Vlamakis H."/>
            <person name="Li Y."/>
            <person name="Tanoue T."/>
            <person name="Takei H."/>
            <person name="Nittono H."/>
            <person name="Narushima S."/>
            <person name="Irie J."/>
            <person name="Itoh H."/>
            <person name="Moriya K."/>
            <person name="Sugiura Y."/>
            <person name="Suematsu M."/>
            <person name="Moritoki N."/>
            <person name="Shibata S."/>
            <person name="Littman R.D."/>
            <person name="Fischbach A.M."/>
            <person name="Uwamino Y."/>
            <person name="Inoue T."/>
            <person name="Honda A."/>
            <person name="Hattori M."/>
            <person name="Murai T."/>
            <person name="Xavier J.R."/>
            <person name="Hirose N."/>
            <person name="Honda K."/>
        </authorList>
    </citation>
    <scope>NUCLEOTIDE SEQUENCE</scope>
    <source>
        <strain evidence="1">CE91-St55</strain>
    </source>
</reference>
<organism evidence="1 2">
    <name type="scientific">Hungatella hathewayi</name>
    <dbReference type="NCBI Taxonomy" id="154046"/>
    <lineage>
        <taxon>Bacteria</taxon>
        <taxon>Bacillati</taxon>
        <taxon>Bacillota</taxon>
        <taxon>Clostridia</taxon>
        <taxon>Lachnospirales</taxon>
        <taxon>Lachnospiraceae</taxon>
        <taxon>Hungatella</taxon>
    </lineage>
</organism>
<gene>
    <name evidence="1" type="ORF">CE91St55_43740</name>
</gene>
<protein>
    <submittedName>
        <fullName evidence="1">Uncharacterized protein</fullName>
    </submittedName>
</protein>
<proteinExistence type="predicted"/>
<dbReference type="Proteomes" id="UP001055091">
    <property type="component" value="Unassembled WGS sequence"/>
</dbReference>
<dbReference type="AlphaFoldDB" id="A0AA37N4I3"/>